<reference evidence="2 3" key="1">
    <citation type="submission" date="2019-03" db="EMBL/GenBank/DDBJ databases">
        <title>Genomic Encyclopedia of Type Strains, Phase IV (KMG-IV): sequencing the most valuable type-strain genomes for metagenomic binning, comparative biology and taxonomic classification.</title>
        <authorList>
            <person name="Goeker M."/>
        </authorList>
    </citation>
    <scope>NUCLEOTIDE SEQUENCE [LARGE SCALE GENOMIC DNA]</scope>
    <source>
        <strain evidence="2 3">DSM 25287</strain>
    </source>
</reference>
<evidence type="ECO:0000313" key="2">
    <source>
        <dbReference type="EMBL" id="TCO78123.1"/>
    </source>
</evidence>
<name>A0A4R2KW77_9GAMM</name>
<dbReference type="InterPro" id="IPR018968">
    <property type="entry name" value="Phasin"/>
</dbReference>
<dbReference type="AlphaFoldDB" id="A0A4R2KW77"/>
<sequence length="121" mass="12417">MTDFTFPSLADVAAKSQALVAPVIKANQLSVANLEKLAAFQLSHLGAYTDLGLSRLKAAAEVADIDGLKAFAESSAEVAQGVGVKLQDDAKTLAELLAGFKIGYEKLAAATLAELGPAKTA</sequence>
<dbReference type="Pfam" id="PF09361">
    <property type="entry name" value="Phasin_2"/>
    <property type="match status" value="1"/>
</dbReference>
<evidence type="ECO:0000259" key="1">
    <source>
        <dbReference type="Pfam" id="PF09361"/>
    </source>
</evidence>
<dbReference type="EMBL" id="SLWY01000024">
    <property type="protein sequence ID" value="TCO78123.1"/>
    <property type="molecule type" value="Genomic_DNA"/>
</dbReference>
<keyword evidence="3" id="KW-1185">Reference proteome</keyword>
<dbReference type="Proteomes" id="UP000295765">
    <property type="component" value="Unassembled WGS sequence"/>
</dbReference>
<evidence type="ECO:0000313" key="3">
    <source>
        <dbReference type="Proteomes" id="UP000295765"/>
    </source>
</evidence>
<protein>
    <submittedName>
        <fullName evidence="2">Phasin family protein</fullName>
    </submittedName>
</protein>
<proteinExistence type="predicted"/>
<dbReference type="RefSeq" id="WP_165904197.1">
    <property type="nucleotide sequence ID" value="NZ_SLWY01000024.1"/>
</dbReference>
<accession>A0A4R2KW77</accession>
<organism evidence="2 3">
    <name type="scientific">Plasticicumulans lactativorans</name>
    <dbReference type="NCBI Taxonomy" id="1133106"/>
    <lineage>
        <taxon>Bacteria</taxon>
        <taxon>Pseudomonadati</taxon>
        <taxon>Pseudomonadota</taxon>
        <taxon>Gammaproteobacteria</taxon>
        <taxon>Candidatus Competibacteraceae</taxon>
        <taxon>Plasticicumulans</taxon>
    </lineage>
</organism>
<comment type="caution">
    <text evidence="2">The sequence shown here is derived from an EMBL/GenBank/DDBJ whole genome shotgun (WGS) entry which is preliminary data.</text>
</comment>
<feature type="domain" description="Phasin" evidence="1">
    <location>
        <begin position="12"/>
        <end position="109"/>
    </location>
</feature>
<dbReference type="InterPro" id="IPR014176">
    <property type="entry name" value="Phasin_subfam-3"/>
</dbReference>
<dbReference type="NCBIfam" id="TIGR02809">
    <property type="entry name" value="phasin_3"/>
    <property type="match status" value="1"/>
</dbReference>
<gene>
    <name evidence="2" type="ORF">EV699_12440</name>
</gene>